<name>A0A0B1SFT1_OESDE</name>
<dbReference type="OrthoDB" id="5976732at2759"/>
<organism evidence="9 10">
    <name type="scientific">Oesophagostomum dentatum</name>
    <name type="common">Nodular worm</name>
    <dbReference type="NCBI Taxonomy" id="61180"/>
    <lineage>
        <taxon>Eukaryota</taxon>
        <taxon>Metazoa</taxon>
        <taxon>Ecdysozoa</taxon>
        <taxon>Nematoda</taxon>
        <taxon>Chromadorea</taxon>
        <taxon>Rhabditida</taxon>
        <taxon>Rhabditina</taxon>
        <taxon>Rhabditomorpha</taxon>
        <taxon>Strongyloidea</taxon>
        <taxon>Strongylidae</taxon>
        <taxon>Oesophagostomum</taxon>
    </lineage>
</organism>
<feature type="domain" description="GOLD" evidence="8">
    <location>
        <begin position="2"/>
        <end position="168"/>
    </location>
</feature>
<accession>A0A0B1SFT1</accession>
<dbReference type="InterPro" id="IPR036598">
    <property type="entry name" value="GOLD_dom_sf"/>
</dbReference>
<evidence type="ECO:0000256" key="1">
    <source>
        <dbReference type="ARBA" id="ARBA00004479"/>
    </source>
</evidence>
<keyword evidence="10" id="KW-1185">Reference proteome</keyword>
<dbReference type="SMART" id="SM01190">
    <property type="entry name" value="EMP24_GP25L"/>
    <property type="match status" value="1"/>
</dbReference>
<dbReference type="GO" id="GO:0016020">
    <property type="term" value="C:membrane"/>
    <property type="evidence" value="ECO:0007669"/>
    <property type="project" value="UniProtKB-SubCell"/>
</dbReference>
<reference evidence="9 10" key="1">
    <citation type="submission" date="2014-03" db="EMBL/GenBank/DDBJ databases">
        <title>Draft genome of the hookworm Oesophagostomum dentatum.</title>
        <authorList>
            <person name="Mitreva M."/>
        </authorList>
    </citation>
    <scope>NUCLEOTIDE SEQUENCE [LARGE SCALE GENOMIC DNA]</scope>
    <source>
        <strain evidence="9 10">OD-Hann</strain>
    </source>
</reference>
<evidence type="ECO:0000256" key="2">
    <source>
        <dbReference type="ARBA" id="ARBA00007104"/>
    </source>
</evidence>
<evidence type="ECO:0000256" key="7">
    <source>
        <dbReference type="ARBA" id="ARBA00037847"/>
    </source>
</evidence>
<gene>
    <name evidence="9" type="ORF">OESDEN_17899</name>
</gene>
<dbReference type="Proteomes" id="UP000053660">
    <property type="component" value="Unassembled WGS sequence"/>
</dbReference>
<evidence type="ECO:0000256" key="4">
    <source>
        <dbReference type="ARBA" id="ARBA00022729"/>
    </source>
</evidence>
<evidence type="ECO:0000313" key="10">
    <source>
        <dbReference type="Proteomes" id="UP000053660"/>
    </source>
</evidence>
<evidence type="ECO:0000256" key="5">
    <source>
        <dbReference type="ARBA" id="ARBA00022989"/>
    </source>
</evidence>
<comment type="subcellular location">
    <subcellularLocation>
        <location evidence="7">Endomembrane system</location>
        <topology evidence="7">Single-pass membrane protein</topology>
    </subcellularLocation>
    <subcellularLocation>
        <location evidence="1">Membrane</location>
        <topology evidence="1">Single-pass type I membrane protein</topology>
    </subcellularLocation>
</comment>
<evidence type="ECO:0000313" key="9">
    <source>
        <dbReference type="EMBL" id="KHJ82407.1"/>
    </source>
</evidence>
<protein>
    <submittedName>
        <fullName evidence="9">Emp24/gp25L/p24 family protein</fullName>
    </submittedName>
</protein>
<keyword evidence="6" id="KW-0472">Membrane</keyword>
<dbReference type="AlphaFoldDB" id="A0A0B1SFT1"/>
<evidence type="ECO:0000259" key="8">
    <source>
        <dbReference type="SMART" id="SM01190"/>
    </source>
</evidence>
<proteinExistence type="inferred from homology"/>
<dbReference type="InterPro" id="IPR015720">
    <property type="entry name" value="Emp24-like"/>
</dbReference>
<sequence length="182" mass="20451">MELNYRVVRGSPGNRDITMTLRDPRAIEVVSDQRVNYHNHRIVIGDSAGSRGDYTLCLDNSYSYDDKVVAFSIYLLDEKGEYLGEQPTLSPNNALSIELEVFESSTRRVKANLNRAENEMNLMRTVSLTDRSIAEQNFESVNWYGTLNTVVIVTAAAVQVFLIRSLLTEGSNVGKLLRSGRL</sequence>
<dbReference type="EMBL" id="KN579809">
    <property type="protein sequence ID" value="KHJ82407.1"/>
    <property type="molecule type" value="Genomic_DNA"/>
</dbReference>
<dbReference type="GO" id="GO:0012505">
    <property type="term" value="C:endomembrane system"/>
    <property type="evidence" value="ECO:0007669"/>
    <property type="project" value="UniProtKB-SubCell"/>
</dbReference>
<comment type="similarity">
    <text evidence="2">Belongs to the EMP24/GP25L family.</text>
</comment>
<dbReference type="Pfam" id="PF01105">
    <property type="entry name" value="EMP24_GP25L"/>
    <property type="match status" value="1"/>
</dbReference>
<keyword evidence="5" id="KW-1133">Transmembrane helix</keyword>
<keyword evidence="3" id="KW-0812">Transmembrane</keyword>
<evidence type="ECO:0000256" key="3">
    <source>
        <dbReference type="ARBA" id="ARBA00022692"/>
    </source>
</evidence>
<dbReference type="InterPro" id="IPR009038">
    <property type="entry name" value="GOLD_dom"/>
</dbReference>
<keyword evidence="4" id="KW-0732">Signal</keyword>
<dbReference type="PANTHER" id="PTHR22811">
    <property type="entry name" value="TRANSMEMBRANE EMP24 DOMAIN-CONTAINING PROTEIN"/>
    <property type="match status" value="1"/>
</dbReference>
<dbReference type="SUPFAM" id="SSF101576">
    <property type="entry name" value="Supernatant protein factor (SPF), C-terminal domain"/>
    <property type="match status" value="1"/>
</dbReference>
<evidence type="ECO:0000256" key="6">
    <source>
        <dbReference type="ARBA" id="ARBA00023136"/>
    </source>
</evidence>